<dbReference type="InterPro" id="IPR010310">
    <property type="entry name" value="T7SS_ESAT-6-like"/>
</dbReference>
<dbReference type="STRING" id="504805.SAMN05421505_11098"/>
<dbReference type="RefSeq" id="WP_093170648.1">
    <property type="nucleotide sequence ID" value="NZ_FNCN01000010.1"/>
</dbReference>
<keyword evidence="2" id="KW-1185">Reference proteome</keyword>
<dbReference type="EMBL" id="FNCN01000010">
    <property type="protein sequence ID" value="SDH01008.1"/>
    <property type="molecule type" value="Genomic_DNA"/>
</dbReference>
<dbReference type="Proteomes" id="UP000198923">
    <property type="component" value="Unassembled WGS sequence"/>
</dbReference>
<gene>
    <name evidence="1" type="ORF">SAMN05421505_11098</name>
</gene>
<organism evidence="1 2">
    <name type="scientific">Sinosporangium album</name>
    <dbReference type="NCBI Taxonomy" id="504805"/>
    <lineage>
        <taxon>Bacteria</taxon>
        <taxon>Bacillati</taxon>
        <taxon>Actinomycetota</taxon>
        <taxon>Actinomycetes</taxon>
        <taxon>Streptosporangiales</taxon>
        <taxon>Streptosporangiaceae</taxon>
        <taxon>Sinosporangium</taxon>
    </lineage>
</organism>
<name>A0A1G7YWW8_9ACTN</name>
<evidence type="ECO:0000313" key="1">
    <source>
        <dbReference type="EMBL" id="SDH01008.1"/>
    </source>
</evidence>
<evidence type="ECO:0000313" key="2">
    <source>
        <dbReference type="Proteomes" id="UP000198923"/>
    </source>
</evidence>
<dbReference type="SUPFAM" id="SSF140453">
    <property type="entry name" value="EsxAB dimer-like"/>
    <property type="match status" value="1"/>
</dbReference>
<proteinExistence type="predicted"/>
<dbReference type="Pfam" id="PF06013">
    <property type="entry name" value="WXG100"/>
    <property type="match status" value="1"/>
</dbReference>
<dbReference type="InterPro" id="IPR036689">
    <property type="entry name" value="ESAT-6-like_sf"/>
</dbReference>
<reference evidence="1 2" key="1">
    <citation type="submission" date="2016-10" db="EMBL/GenBank/DDBJ databases">
        <authorList>
            <person name="de Groot N.N."/>
        </authorList>
    </citation>
    <scope>NUCLEOTIDE SEQUENCE [LARGE SCALE GENOMIC DNA]</scope>
    <source>
        <strain evidence="1 2">CPCC 201354</strain>
    </source>
</reference>
<dbReference type="Gene3D" id="1.10.287.1060">
    <property type="entry name" value="ESAT-6-like"/>
    <property type="match status" value="1"/>
</dbReference>
<protein>
    <submittedName>
        <fullName evidence="1">WXG100 family type VII secretion target</fullName>
    </submittedName>
</protein>
<dbReference type="OrthoDB" id="3531238at2"/>
<sequence length="104" mass="11336">MDGFGASKTQLDAAKIIVENKGQYIEQLIKNVEQTAVELTSADWAGPASRAFGNVMVGWRDEMGIMRQMLTDIAEKLGMNANVYQAVDEDARAATSSIQGLINR</sequence>
<dbReference type="AlphaFoldDB" id="A0A1G7YWW8"/>
<accession>A0A1G7YWW8</accession>